<proteinExistence type="inferred from homology"/>
<dbReference type="RefSeq" id="WP_095490714.1">
    <property type="nucleotide sequence ID" value="NZ_NPKJ01000003.1"/>
</dbReference>
<dbReference type="InterPro" id="IPR005925">
    <property type="entry name" value="Agmatinase-rel"/>
</dbReference>
<dbReference type="Gene3D" id="3.40.800.10">
    <property type="entry name" value="Ureohydrolase domain"/>
    <property type="match status" value="1"/>
</dbReference>
<dbReference type="GO" id="GO:0033389">
    <property type="term" value="P:putrescine biosynthetic process from arginine, via agmatine"/>
    <property type="evidence" value="ECO:0007669"/>
    <property type="project" value="TreeGrafter"/>
</dbReference>
<keyword evidence="4" id="KW-0464">Manganese</keyword>
<feature type="binding site" evidence="4">
    <location>
        <position position="152"/>
    </location>
    <ligand>
        <name>Mn(2+)</name>
        <dbReference type="ChEBI" id="CHEBI:29035"/>
        <label>1</label>
    </ligand>
</feature>
<dbReference type="PIRSF" id="PIRSF036979">
    <property type="entry name" value="Arginase"/>
    <property type="match status" value="1"/>
</dbReference>
<dbReference type="Pfam" id="PF00491">
    <property type="entry name" value="Arginase"/>
    <property type="match status" value="1"/>
</dbReference>
<dbReference type="EMBL" id="NPKJ01000003">
    <property type="protein sequence ID" value="PAQ12479.1"/>
    <property type="molecule type" value="Genomic_DNA"/>
</dbReference>
<evidence type="ECO:0000256" key="1">
    <source>
        <dbReference type="ARBA" id="ARBA00009227"/>
    </source>
</evidence>
<dbReference type="InterPro" id="IPR023696">
    <property type="entry name" value="Ureohydrolase_dom_sf"/>
</dbReference>
<feature type="binding site" evidence="4">
    <location>
        <position position="239"/>
    </location>
    <ligand>
        <name>Mn(2+)</name>
        <dbReference type="ChEBI" id="CHEBI:29035"/>
        <label>1</label>
    </ligand>
</feature>
<dbReference type="PROSITE" id="PS01053">
    <property type="entry name" value="ARGINASE_1"/>
    <property type="match status" value="1"/>
</dbReference>
<dbReference type="SUPFAM" id="SSF52768">
    <property type="entry name" value="Arginase/deacetylase"/>
    <property type="match status" value="1"/>
</dbReference>
<evidence type="ECO:0000256" key="4">
    <source>
        <dbReference type="PIRSR" id="PIRSR036979-1"/>
    </source>
</evidence>
<organism evidence="6 7">
    <name type="scientific">Mesorhizobium temperatum</name>
    <dbReference type="NCBI Taxonomy" id="241416"/>
    <lineage>
        <taxon>Bacteria</taxon>
        <taxon>Pseudomonadati</taxon>
        <taxon>Pseudomonadota</taxon>
        <taxon>Alphaproteobacteria</taxon>
        <taxon>Hyphomicrobiales</taxon>
        <taxon>Phyllobacteriaceae</taxon>
        <taxon>Mesorhizobium</taxon>
    </lineage>
</organism>
<feature type="binding site" evidence="4">
    <location>
        <position position="150"/>
    </location>
    <ligand>
        <name>Mn(2+)</name>
        <dbReference type="ChEBI" id="CHEBI:29035"/>
        <label>1</label>
    </ligand>
</feature>
<gene>
    <name evidence="6" type="primary">speB</name>
    <name evidence="6" type="ORF">CIT26_00270</name>
</gene>
<evidence type="ECO:0000313" key="7">
    <source>
        <dbReference type="Proteomes" id="UP000216442"/>
    </source>
</evidence>
<feature type="binding site" evidence="4">
    <location>
        <position position="154"/>
    </location>
    <ligand>
        <name>Mn(2+)</name>
        <dbReference type="ChEBI" id="CHEBI:29035"/>
        <label>1</label>
    </ligand>
</feature>
<keyword evidence="3 5" id="KW-0378">Hydrolase</keyword>
<keyword evidence="7" id="KW-1185">Reference proteome</keyword>
<comment type="similarity">
    <text evidence="1">Belongs to the arginase family. Agmatinase subfamily.</text>
</comment>
<dbReference type="OrthoDB" id="9788689at2"/>
<dbReference type="Proteomes" id="UP000216442">
    <property type="component" value="Unassembled WGS sequence"/>
</dbReference>
<reference evidence="6 7" key="1">
    <citation type="submission" date="2017-08" db="EMBL/GenBank/DDBJ databases">
        <title>Mesorhizobium wenxinae sp. nov., a novel rhizobial species isolated from root nodules of chickpea (Cicer arietinum L.).</title>
        <authorList>
            <person name="Zhang J."/>
        </authorList>
    </citation>
    <scope>NUCLEOTIDE SEQUENCE [LARGE SCALE GENOMIC DNA]</scope>
    <source>
        <strain evidence="6 7">SDW018</strain>
    </source>
</reference>
<keyword evidence="2 4" id="KW-0479">Metal-binding</keyword>
<evidence type="ECO:0000256" key="2">
    <source>
        <dbReference type="ARBA" id="ARBA00022723"/>
    </source>
</evidence>
<dbReference type="GO" id="GO:0046872">
    <property type="term" value="F:metal ion binding"/>
    <property type="evidence" value="ECO:0007669"/>
    <property type="project" value="UniProtKB-KW"/>
</dbReference>
<dbReference type="InterPro" id="IPR006035">
    <property type="entry name" value="Ureohydrolase"/>
</dbReference>
<feature type="binding site" evidence="4">
    <location>
        <position position="128"/>
    </location>
    <ligand>
        <name>Mn(2+)</name>
        <dbReference type="ChEBI" id="CHEBI:29035"/>
        <label>1</label>
    </ligand>
</feature>
<dbReference type="NCBIfam" id="TIGR01230">
    <property type="entry name" value="agmatinase"/>
    <property type="match status" value="1"/>
</dbReference>
<evidence type="ECO:0000256" key="3">
    <source>
        <dbReference type="ARBA" id="ARBA00022801"/>
    </source>
</evidence>
<evidence type="ECO:0000256" key="5">
    <source>
        <dbReference type="RuleBase" id="RU003684"/>
    </source>
</evidence>
<sequence length="318" mass="34436">MPNTIRDFVPADDGQTLPFAEMATFMRSRALPMEQGGEADIAIVGVPFDLGTAYHLGGSRHGPTAIRKESRGLGSIDSYKSIAPARVVDLGDVPVYPRNFDKSLDIITECFRNLAEKGVLPLVLGGDHTIPLPILRGLLRGGDVGMVHFDAHSDTSNETRGMKITHGTTFRRAVEEGLIDPKRVIQIGLRERYSEAHAWAREAGMTLVTTDVFEERGRAWVIEEARRVVGNAPTYISFDIDGLDAIYCPGTGCPEPGGFSMRDAMVILRGLRGANIIGADICEVCPPVDSSGITALHAAHLGFELLCLLAETARSRAR</sequence>
<dbReference type="PANTHER" id="PTHR11358">
    <property type="entry name" value="ARGINASE/AGMATINASE"/>
    <property type="match status" value="1"/>
</dbReference>
<dbReference type="CDD" id="cd11592">
    <property type="entry name" value="Agmatinase_PAH"/>
    <property type="match status" value="1"/>
</dbReference>
<evidence type="ECO:0000313" key="6">
    <source>
        <dbReference type="EMBL" id="PAQ12479.1"/>
    </source>
</evidence>
<dbReference type="PROSITE" id="PS51409">
    <property type="entry name" value="ARGINASE_2"/>
    <property type="match status" value="1"/>
</dbReference>
<name>A0A271LWQ6_9HYPH</name>
<comment type="cofactor">
    <cofactor evidence="4">
        <name>Mn(2+)</name>
        <dbReference type="ChEBI" id="CHEBI:29035"/>
    </cofactor>
    <text evidence="4">Binds 2 manganese ions per subunit.</text>
</comment>
<accession>A0A271LWQ6</accession>
<protein>
    <submittedName>
        <fullName evidence="6">Agmatinase</fullName>
    </submittedName>
</protein>
<feature type="binding site" evidence="4">
    <location>
        <position position="241"/>
    </location>
    <ligand>
        <name>Mn(2+)</name>
        <dbReference type="ChEBI" id="CHEBI:29035"/>
        <label>1</label>
    </ligand>
</feature>
<dbReference type="PANTHER" id="PTHR11358:SF26">
    <property type="entry name" value="GUANIDINO ACID HYDROLASE, MITOCHONDRIAL"/>
    <property type="match status" value="1"/>
</dbReference>
<dbReference type="InterPro" id="IPR020855">
    <property type="entry name" value="Ureohydrolase_Mn_BS"/>
</dbReference>
<dbReference type="GO" id="GO:0008783">
    <property type="term" value="F:agmatinase activity"/>
    <property type="evidence" value="ECO:0007669"/>
    <property type="project" value="TreeGrafter"/>
</dbReference>
<comment type="caution">
    <text evidence="6">The sequence shown here is derived from an EMBL/GenBank/DDBJ whole genome shotgun (WGS) entry which is preliminary data.</text>
</comment>
<dbReference type="AlphaFoldDB" id="A0A271LWQ6"/>